<dbReference type="Proteomes" id="UP001222770">
    <property type="component" value="Unassembled WGS sequence"/>
</dbReference>
<evidence type="ECO:0000313" key="2">
    <source>
        <dbReference type="Proteomes" id="UP001222770"/>
    </source>
</evidence>
<evidence type="ECO:0000313" key="1">
    <source>
        <dbReference type="EMBL" id="MDF8335617.1"/>
    </source>
</evidence>
<accession>A0ABT6CNX8</accession>
<dbReference type="EMBL" id="JAROCY010000033">
    <property type="protein sequence ID" value="MDF8335617.1"/>
    <property type="molecule type" value="Genomic_DNA"/>
</dbReference>
<sequence>MPELGARVVAFGAYDAAPDLTVLEFCVGMALARKGPLTARGIAAEISAWFDHPVRARSLRTQLEAIVRRGWARLEAGTYTIAEAGSEALSGFYCALVRLLDGGRRLLDVAVFMSLIKEFERSGS</sequence>
<keyword evidence="2" id="KW-1185">Reference proteome</keyword>
<comment type="caution">
    <text evidence="1">The sequence shown here is derived from an EMBL/GenBank/DDBJ whole genome shotgun (WGS) entry which is preliminary data.</text>
</comment>
<reference evidence="1 2" key="1">
    <citation type="submission" date="2023-03" db="EMBL/GenBank/DDBJ databases">
        <title>Novosphingobium cyanobacteriorum sp. nov., isolated from a eutrophic reservoir during the Microcystis bloom period.</title>
        <authorList>
            <person name="Kang M."/>
            <person name="Le V."/>
            <person name="Ko S.-R."/>
            <person name="Lee S.-A."/>
            <person name="Ahn C.-Y."/>
        </authorList>
    </citation>
    <scope>NUCLEOTIDE SEQUENCE [LARGE SCALE GENOMIC DNA]</scope>
    <source>
        <strain evidence="1 2">HBC54</strain>
    </source>
</reference>
<organism evidence="1 2">
    <name type="scientific">Novosphingobium cyanobacteriorum</name>
    <dbReference type="NCBI Taxonomy" id="3024215"/>
    <lineage>
        <taxon>Bacteria</taxon>
        <taxon>Pseudomonadati</taxon>
        <taxon>Pseudomonadota</taxon>
        <taxon>Alphaproteobacteria</taxon>
        <taxon>Sphingomonadales</taxon>
        <taxon>Sphingomonadaceae</taxon>
        <taxon>Novosphingobium</taxon>
    </lineage>
</organism>
<gene>
    <name evidence="1" type="ORF">POM99_20630</name>
</gene>
<protein>
    <submittedName>
        <fullName evidence="1">Uncharacterized protein</fullName>
    </submittedName>
</protein>
<name>A0ABT6CNX8_9SPHN</name>
<proteinExistence type="predicted"/>
<dbReference type="RefSeq" id="WP_277280576.1">
    <property type="nucleotide sequence ID" value="NZ_JAROCY010000033.1"/>
</dbReference>